<dbReference type="EMBL" id="JANRMS010000318">
    <property type="protein sequence ID" value="KAJ3542045.1"/>
    <property type="molecule type" value="Genomic_DNA"/>
</dbReference>
<name>A0ACC1SL39_9HYPO</name>
<organism evidence="1 2">
    <name type="scientific">Fusarium decemcellulare</name>
    <dbReference type="NCBI Taxonomy" id="57161"/>
    <lineage>
        <taxon>Eukaryota</taxon>
        <taxon>Fungi</taxon>
        <taxon>Dikarya</taxon>
        <taxon>Ascomycota</taxon>
        <taxon>Pezizomycotina</taxon>
        <taxon>Sordariomycetes</taxon>
        <taxon>Hypocreomycetidae</taxon>
        <taxon>Hypocreales</taxon>
        <taxon>Nectriaceae</taxon>
        <taxon>Fusarium</taxon>
        <taxon>Fusarium decemcellulare species complex</taxon>
    </lineage>
</organism>
<dbReference type="Proteomes" id="UP001148629">
    <property type="component" value="Unassembled WGS sequence"/>
</dbReference>
<reference evidence="1" key="1">
    <citation type="submission" date="2022-08" db="EMBL/GenBank/DDBJ databases">
        <title>Genome Sequence of Fusarium decemcellulare.</title>
        <authorList>
            <person name="Buettner E."/>
        </authorList>
    </citation>
    <scope>NUCLEOTIDE SEQUENCE</scope>
    <source>
        <strain evidence="1">Babe19</strain>
    </source>
</reference>
<comment type="caution">
    <text evidence="1">The sequence shown here is derived from an EMBL/GenBank/DDBJ whole genome shotgun (WGS) entry which is preliminary data.</text>
</comment>
<gene>
    <name evidence="1" type="ORF">NM208_g4313</name>
</gene>
<proteinExistence type="predicted"/>
<evidence type="ECO:0000313" key="2">
    <source>
        <dbReference type="Proteomes" id="UP001148629"/>
    </source>
</evidence>
<keyword evidence="2" id="KW-1185">Reference proteome</keyword>
<sequence>MAPSIVIQSTYDKETSQFLQISDNAGLKAAIQRYLDAQPANEFWQNFNPESCSWNQVIQELDNAEEQYAAEGRNNPIRKALRQGSGISRNLKPLLEGVPQENGLGLLKGGLQIIFNAVKTRSDTCERIFEAFEGIPGSVIRAEKLRRIFPRDEALATAFGQLNYELVKCIPEMIDVLLRKNHKSKFHRLGKTVFGDSLRDINAILKPMEDAERELKQIRTELITSGIANIQELSEEARRGIACIQQSVDNADQRFDRVMEELGLLSSKIDKIDEKMEQERRNCIPQGTAQHVTQGMSCLFIIVQENRRIEYLHPEEADRVMISKRSRYAWEEFIDAICMEEERLSPIQDLGLVLRKYHEFSTKALAQANYLIMKPRFQSWLMDPESDIILVDGHCSETIGKIAPTSIFCAGLVETLSGQNRGSQPWALPQKPQAVLYFFAGEHTSPSSSFLGPQDMIRSLVDQLLLQWPRHDLPDLRFLEGQLMQLAGERRLDPQDLCHIFEKLIAQLGPKSPVWCIVDGISFFETSLHGWMDDVMLIIRSFLRCVTDTRGRNGAGQVKFLLISPDKSTVVRDSIPANYRVELRAGNLHSRSTSLDNLAASIRGTQW</sequence>
<accession>A0ACC1SL39</accession>
<protein>
    <submittedName>
        <fullName evidence="1">Uncharacterized protein</fullName>
    </submittedName>
</protein>
<evidence type="ECO:0000313" key="1">
    <source>
        <dbReference type="EMBL" id="KAJ3542045.1"/>
    </source>
</evidence>